<reference evidence="1" key="1">
    <citation type="journal article" date="2017" name="Nature">
        <title>The sunflower genome provides insights into oil metabolism, flowering and Asterid evolution.</title>
        <authorList>
            <person name="Badouin H."/>
            <person name="Gouzy J."/>
            <person name="Grassa C.J."/>
            <person name="Murat F."/>
            <person name="Staton S.E."/>
            <person name="Cottret L."/>
            <person name="Lelandais-Briere C."/>
            <person name="Owens G.L."/>
            <person name="Carrere S."/>
            <person name="Mayjonade B."/>
            <person name="Legrand L."/>
            <person name="Gill N."/>
            <person name="Kane N.C."/>
            <person name="Bowers J.E."/>
            <person name="Hubner S."/>
            <person name="Bellec A."/>
            <person name="Berard A."/>
            <person name="Berges H."/>
            <person name="Blanchet N."/>
            <person name="Boniface M.C."/>
            <person name="Brunel D."/>
            <person name="Catrice O."/>
            <person name="Chaidir N."/>
            <person name="Claudel C."/>
            <person name="Donnadieu C."/>
            <person name="Faraut T."/>
            <person name="Fievet G."/>
            <person name="Helmstetter N."/>
            <person name="King M."/>
            <person name="Knapp S.J."/>
            <person name="Lai Z."/>
            <person name="Le Paslier M.C."/>
            <person name="Lippi Y."/>
            <person name="Lorenzon L."/>
            <person name="Mandel J.R."/>
            <person name="Marage G."/>
            <person name="Marchand G."/>
            <person name="Marquand E."/>
            <person name="Bret-Mestries E."/>
            <person name="Morien E."/>
            <person name="Nambeesan S."/>
            <person name="Nguyen T."/>
            <person name="Pegot-Espagnet P."/>
            <person name="Pouilly N."/>
            <person name="Raftis F."/>
            <person name="Sallet E."/>
            <person name="Schiex T."/>
            <person name="Thomas J."/>
            <person name="Vandecasteele C."/>
            <person name="Vares D."/>
            <person name="Vear F."/>
            <person name="Vautrin S."/>
            <person name="Crespi M."/>
            <person name="Mangin B."/>
            <person name="Burke J.M."/>
            <person name="Salse J."/>
            <person name="Munos S."/>
            <person name="Vincourt P."/>
            <person name="Rieseberg L.H."/>
            <person name="Langlade N.B."/>
        </authorList>
    </citation>
    <scope>NUCLEOTIDE SEQUENCE</scope>
    <source>
        <tissue evidence="1">Leaves</tissue>
    </source>
</reference>
<dbReference type="Proteomes" id="UP000215914">
    <property type="component" value="Unassembled WGS sequence"/>
</dbReference>
<evidence type="ECO:0000313" key="2">
    <source>
        <dbReference type="Proteomes" id="UP000215914"/>
    </source>
</evidence>
<reference evidence="1" key="2">
    <citation type="submission" date="2020-06" db="EMBL/GenBank/DDBJ databases">
        <title>Helianthus annuus Genome sequencing and assembly Release 2.</title>
        <authorList>
            <person name="Gouzy J."/>
            <person name="Langlade N."/>
            <person name="Munos S."/>
        </authorList>
    </citation>
    <scope>NUCLEOTIDE SEQUENCE</scope>
    <source>
        <tissue evidence="1">Leaves</tissue>
    </source>
</reference>
<organism evidence="1 2">
    <name type="scientific">Helianthus annuus</name>
    <name type="common">Common sunflower</name>
    <dbReference type="NCBI Taxonomy" id="4232"/>
    <lineage>
        <taxon>Eukaryota</taxon>
        <taxon>Viridiplantae</taxon>
        <taxon>Streptophyta</taxon>
        <taxon>Embryophyta</taxon>
        <taxon>Tracheophyta</taxon>
        <taxon>Spermatophyta</taxon>
        <taxon>Magnoliopsida</taxon>
        <taxon>eudicotyledons</taxon>
        <taxon>Gunneridae</taxon>
        <taxon>Pentapetalae</taxon>
        <taxon>asterids</taxon>
        <taxon>campanulids</taxon>
        <taxon>Asterales</taxon>
        <taxon>Asteraceae</taxon>
        <taxon>Asteroideae</taxon>
        <taxon>Heliantheae alliance</taxon>
        <taxon>Heliantheae</taxon>
        <taxon>Helianthus</taxon>
    </lineage>
</organism>
<dbReference type="EMBL" id="MNCJ02000325">
    <property type="protein sequence ID" value="KAF5786465.1"/>
    <property type="molecule type" value="Genomic_DNA"/>
</dbReference>
<comment type="caution">
    <text evidence="1">The sequence shown here is derived from an EMBL/GenBank/DDBJ whole genome shotgun (WGS) entry which is preliminary data.</text>
</comment>
<evidence type="ECO:0000313" key="1">
    <source>
        <dbReference type="EMBL" id="KAF5786465.1"/>
    </source>
</evidence>
<accession>A0A9K3HY75</accession>
<name>A0A9K3HY75_HELAN</name>
<gene>
    <name evidence="1" type="ORF">HanXRQr2_Chr10g0441261</name>
</gene>
<sequence>MHDRIHIILDGFFLESNISRCHCLTVCLRVLLNIETILILGVRVSVYMF</sequence>
<protein>
    <submittedName>
        <fullName evidence="1">Uncharacterized protein</fullName>
    </submittedName>
</protein>
<keyword evidence="2" id="KW-1185">Reference proteome</keyword>
<dbReference type="AlphaFoldDB" id="A0A9K3HY75"/>
<dbReference type="Gramene" id="mRNA:HanXRQr2_Chr10g0441261">
    <property type="protein sequence ID" value="CDS:HanXRQr2_Chr10g0441261.1"/>
    <property type="gene ID" value="HanXRQr2_Chr10g0441261"/>
</dbReference>
<proteinExistence type="predicted"/>